<accession>A0AA37TGQ4</accession>
<sequence>MDEALDLPVAGAAERLLRWLTAAALALPILIFTTASWIAYGNAFSEAHERLHRTLDLMHEHAAKVLETHDLVVEQIDQLTRGLSDADVRAREPDLHARLAKIVRRLPQVSNIWVLDAIGHPLVGSIASPPPQALDLSDRDYVRAHRDGTTPRGQAYIGEVLVGRVFGRRNFQISTAREEGQGGFAGVVAVSASPSYFHDFYGDVVQGGGITTASLMRADGTVLARYPALPDDVTRRSAHGPMMRAIAQSPGRGLVKGRSDLDGVERINAYRRLPGYPIYVTVGIDRAVVIHGWLMLMASHLIFGIPATLGLVALSLVALRRTRREAMAMAALHAEAARRQDMEAQLRQAQKMEAIGRLTGGIAHDFNNLLQIILGSLDLLGRRMANGDERQRRLIENAREGATRAANLTQRLLAFSRRQPLEPKPLDANKIVSGLSELLRRTLPETIQIETVLGGGLWRTHVDAGQLENALLNLAVNARDAMPEGGRLTIETANAHLDEAYAASRVEVTAGQYVLVAVTDTGTGMSPEVMRNAFEPFFTTKEQGKGTGLGLSQVYGFIKQSGGHIALYSEAGQGTTVKLYLPRYTGTEEITEPHAAAPVQADGKTAVLVVEDEEGVRRFAVEALREIGYRVLEASGAAVALRLLADHPEVALLLSDVVMPEMDGRRLADAALKLRPDLKVVFMTGYTRNAIVHNGVLDAGTHLIGKPFTLPQLATKLDAVLKGSGA</sequence>
<dbReference type="InterPro" id="IPR036097">
    <property type="entry name" value="HisK_dim/P_sf"/>
</dbReference>
<dbReference type="SMART" id="SM00448">
    <property type="entry name" value="REC"/>
    <property type="match status" value="1"/>
</dbReference>
<evidence type="ECO:0000256" key="6">
    <source>
        <dbReference type="ARBA" id="ARBA00022777"/>
    </source>
</evidence>
<dbReference type="Proteomes" id="UP001157440">
    <property type="component" value="Unassembled WGS sequence"/>
</dbReference>
<evidence type="ECO:0000256" key="9">
    <source>
        <dbReference type="PROSITE-ProRule" id="PRU00169"/>
    </source>
</evidence>
<keyword evidence="4" id="KW-0808">Transferase</keyword>
<dbReference type="PROSITE" id="PS50109">
    <property type="entry name" value="HIS_KIN"/>
    <property type="match status" value="1"/>
</dbReference>
<dbReference type="Gene3D" id="3.30.450.20">
    <property type="entry name" value="PAS domain"/>
    <property type="match status" value="2"/>
</dbReference>
<dbReference type="GO" id="GO:0005524">
    <property type="term" value="F:ATP binding"/>
    <property type="evidence" value="ECO:0007669"/>
    <property type="project" value="UniProtKB-KW"/>
</dbReference>
<dbReference type="InterPro" id="IPR005467">
    <property type="entry name" value="His_kinase_dom"/>
</dbReference>
<evidence type="ECO:0000256" key="7">
    <source>
        <dbReference type="ARBA" id="ARBA00022840"/>
    </source>
</evidence>
<feature type="transmembrane region" description="Helical" evidence="10">
    <location>
        <begin position="20"/>
        <end position="40"/>
    </location>
</feature>
<keyword evidence="3 9" id="KW-0597">Phosphoprotein</keyword>
<dbReference type="SMART" id="SM00388">
    <property type="entry name" value="HisKA"/>
    <property type="match status" value="1"/>
</dbReference>
<protein>
    <recommendedName>
        <fullName evidence="2">histidine kinase</fullName>
        <ecNumber evidence="2">2.7.13.3</ecNumber>
    </recommendedName>
</protein>
<evidence type="ECO:0000313" key="13">
    <source>
        <dbReference type="EMBL" id="GLS71707.1"/>
    </source>
</evidence>
<keyword evidence="8" id="KW-0902">Two-component regulatory system</keyword>
<dbReference type="SUPFAM" id="SSF55874">
    <property type="entry name" value="ATPase domain of HSP90 chaperone/DNA topoisomerase II/histidine kinase"/>
    <property type="match status" value="1"/>
</dbReference>
<evidence type="ECO:0000256" key="2">
    <source>
        <dbReference type="ARBA" id="ARBA00012438"/>
    </source>
</evidence>
<dbReference type="PRINTS" id="PR00344">
    <property type="entry name" value="BCTRLSENSOR"/>
</dbReference>
<dbReference type="Pfam" id="PF00512">
    <property type="entry name" value="HisKA"/>
    <property type="match status" value="1"/>
</dbReference>
<dbReference type="InterPro" id="IPR001789">
    <property type="entry name" value="Sig_transdc_resp-reg_receiver"/>
</dbReference>
<evidence type="ECO:0000259" key="11">
    <source>
        <dbReference type="PROSITE" id="PS50109"/>
    </source>
</evidence>
<evidence type="ECO:0000256" key="5">
    <source>
        <dbReference type="ARBA" id="ARBA00022741"/>
    </source>
</evidence>
<dbReference type="PROSITE" id="PS50110">
    <property type="entry name" value="RESPONSE_REGULATORY"/>
    <property type="match status" value="1"/>
</dbReference>
<proteinExistence type="predicted"/>
<feature type="domain" description="Histidine kinase" evidence="11">
    <location>
        <begin position="361"/>
        <end position="585"/>
    </location>
</feature>
<reference evidence="14" key="1">
    <citation type="journal article" date="2019" name="Int. J. Syst. Evol. Microbiol.">
        <title>The Global Catalogue of Microorganisms (GCM) 10K type strain sequencing project: providing services to taxonomists for standard genome sequencing and annotation.</title>
        <authorList>
            <consortium name="The Broad Institute Genomics Platform"/>
            <consortium name="The Broad Institute Genome Sequencing Center for Infectious Disease"/>
            <person name="Wu L."/>
            <person name="Ma J."/>
        </authorList>
    </citation>
    <scope>NUCLEOTIDE SEQUENCE [LARGE SCALE GENOMIC DNA]</scope>
    <source>
        <strain evidence="14">NBRC 103632</strain>
    </source>
</reference>
<comment type="catalytic activity">
    <reaction evidence="1">
        <text>ATP + protein L-histidine = ADP + protein N-phospho-L-histidine.</text>
        <dbReference type="EC" id="2.7.13.3"/>
    </reaction>
</comment>
<dbReference type="EC" id="2.7.13.3" evidence="2"/>
<dbReference type="CDD" id="cd12914">
    <property type="entry name" value="PDC1_DGC_like"/>
    <property type="match status" value="1"/>
</dbReference>
<name>A0AA37TGQ4_9HYPH</name>
<evidence type="ECO:0000256" key="8">
    <source>
        <dbReference type="ARBA" id="ARBA00023012"/>
    </source>
</evidence>
<dbReference type="InterPro" id="IPR011006">
    <property type="entry name" value="CheY-like_superfamily"/>
</dbReference>
<dbReference type="Pfam" id="PF22588">
    <property type="entry name" value="dCache_1_like"/>
    <property type="match status" value="1"/>
</dbReference>
<evidence type="ECO:0000256" key="4">
    <source>
        <dbReference type="ARBA" id="ARBA00022679"/>
    </source>
</evidence>
<keyword evidence="7" id="KW-0067">ATP-binding</keyword>
<dbReference type="EMBL" id="BSPL01000018">
    <property type="protein sequence ID" value="GLS71707.1"/>
    <property type="molecule type" value="Genomic_DNA"/>
</dbReference>
<keyword evidence="10" id="KW-1133">Transmembrane helix</keyword>
<dbReference type="InterPro" id="IPR003661">
    <property type="entry name" value="HisK_dim/P_dom"/>
</dbReference>
<dbReference type="InterPro" id="IPR003594">
    <property type="entry name" value="HATPase_dom"/>
</dbReference>
<dbReference type="Gene3D" id="3.40.50.2300">
    <property type="match status" value="1"/>
</dbReference>
<dbReference type="PANTHER" id="PTHR43065">
    <property type="entry name" value="SENSOR HISTIDINE KINASE"/>
    <property type="match status" value="1"/>
</dbReference>
<evidence type="ECO:0000313" key="14">
    <source>
        <dbReference type="Proteomes" id="UP001157440"/>
    </source>
</evidence>
<evidence type="ECO:0000256" key="3">
    <source>
        <dbReference type="ARBA" id="ARBA00022553"/>
    </source>
</evidence>
<dbReference type="CDD" id="cd12915">
    <property type="entry name" value="PDC2_DGC_like"/>
    <property type="match status" value="1"/>
</dbReference>
<comment type="caution">
    <text evidence="13">The sequence shown here is derived from an EMBL/GenBank/DDBJ whole genome shotgun (WGS) entry which is preliminary data.</text>
</comment>
<dbReference type="PANTHER" id="PTHR43065:SF46">
    <property type="entry name" value="C4-DICARBOXYLATE TRANSPORT SENSOR PROTEIN DCTB"/>
    <property type="match status" value="1"/>
</dbReference>
<keyword evidence="10" id="KW-0472">Membrane</keyword>
<feature type="domain" description="Response regulatory" evidence="12">
    <location>
        <begin position="606"/>
        <end position="721"/>
    </location>
</feature>
<dbReference type="Pfam" id="PF00072">
    <property type="entry name" value="Response_reg"/>
    <property type="match status" value="1"/>
</dbReference>
<feature type="modified residue" description="4-aspartylphosphate" evidence="9">
    <location>
        <position position="656"/>
    </location>
</feature>
<dbReference type="InterPro" id="IPR004358">
    <property type="entry name" value="Sig_transdc_His_kin-like_C"/>
</dbReference>
<dbReference type="AlphaFoldDB" id="A0AA37TGQ4"/>
<evidence type="ECO:0000256" key="10">
    <source>
        <dbReference type="SAM" id="Phobius"/>
    </source>
</evidence>
<dbReference type="Pfam" id="PF02518">
    <property type="entry name" value="HATPase_c"/>
    <property type="match status" value="1"/>
</dbReference>
<dbReference type="InterPro" id="IPR054327">
    <property type="entry name" value="His-kinase-like_sensor"/>
</dbReference>
<dbReference type="Gene3D" id="1.10.287.130">
    <property type="match status" value="1"/>
</dbReference>
<keyword evidence="14" id="KW-1185">Reference proteome</keyword>
<keyword evidence="10" id="KW-0812">Transmembrane</keyword>
<evidence type="ECO:0000256" key="1">
    <source>
        <dbReference type="ARBA" id="ARBA00000085"/>
    </source>
</evidence>
<dbReference type="InterPro" id="IPR036890">
    <property type="entry name" value="HATPase_C_sf"/>
</dbReference>
<keyword evidence="6" id="KW-0418">Kinase</keyword>
<dbReference type="CDD" id="cd16919">
    <property type="entry name" value="HATPase_CckA-like"/>
    <property type="match status" value="1"/>
</dbReference>
<dbReference type="CDD" id="cd00082">
    <property type="entry name" value="HisKA"/>
    <property type="match status" value="1"/>
</dbReference>
<feature type="transmembrane region" description="Helical" evidence="10">
    <location>
        <begin position="300"/>
        <end position="319"/>
    </location>
</feature>
<gene>
    <name evidence="13" type="ORF">GCM10007890_37200</name>
</gene>
<dbReference type="Gene3D" id="3.30.565.10">
    <property type="entry name" value="Histidine kinase-like ATPase, C-terminal domain"/>
    <property type="match status" value="1"/>
</dbReference>
<dbReference type="GO" id="GO:0000155">
    <property type="term" value="F:phosphorelay sensor kinase activity"/>
    <property type="evidence" value="ECO:0007669"/>
    <property type="project" value="InterPro"/>
</dbReference>
<dbReference type="SUPFAM" id="SSF47384">
    <property type="entry name" value="Homodimeric domain of signal transducing histidine kinase"/>
    <property type="match status" value="1"/>
</dbReference>
<organism evidence="13 14">
    <name type="scientific">Methylobacterium tardum</name>
    <dbReference type="NCBI Taxonomy" id="374432"/>
    <lineage>
        <taxon>Bacteria</taxon>
        <taxon>Pseudomonadati</taxon>
        <taxon>Pseudomonadota</taxon>
        <taxon>Alphaproteobacteria</taxon>
        <taxon>Hyphomicrobiales</taxon>
        <taxon>Methylobacteriaceae</taxon>
        <taxon>Methylobacterium</taxon>
    </lineage>
</organism>
<evidence type="ECO:0000259" key="12">
    <source>
        <dbReference type="PROSITE" id="PS50110"/>
    </source>
</evidence>
<dbReference type="SUPFAM" id="SSF52172">
    <property type="entry name" value="CheY-like"/>
    <property type="match status" value="1"/>
</dbReference>
<dbReference type="SMART" id="SM00387">
    <property type="entry name" value="HATPase_c"/>
    <property type="match status" value="1"/>
</dbReference>
<keyword evidence="5" id="KW-0547">Nucleotide-binding</keyword>